<organism evidence="2 3">
    <name type="scientific">Sphingomonas natans</name>
    <dbReference type="NCBI Taxonomy" id="3063330"/>
    <lineage>
        <taxon>Bacteria</taxon>
        <taxon>Pseudomonadati</taxon>
        <taxon>Pseudomonadota</taxon>
        <taxon>Alphaproteobacteria</taxon>
        <taxon>Sphingomonadales</taxon>
        <taxon>Sphingomonadaceae</taxon>
        <taxon>Sphingomonas</taxon>
    </lineage>
</organism>
<comment type="caution">
    <text evidence="2">The sequence shown here is derived from an EMBL/GenBank/DDBJ whole genome shotgun (WGS) entry which is preliminary data.</text>
</comment>
<protein>
    <submittedName>
        <fullName evidence="2">Uncharacterized protein</fullName>
    </submittedName>
</protein>
<evidence type="ECO:0000313" key="2">
    <source>
        <dbReference type="EMBL" id="MDO6412898.1"/>
    </source>
</evidence>
<sequence length="131" mass="14809">MVLAAHRLTAVAFDRAIHGRRKGIWKDGEEVGEEYVPSDRLLMFLLAHFDPMRYGKLSGIIPFNVRNPLETAAEELPICLDEIADQPRRADEDQHEWFGPIQRLRAAAARAAAEDASEPTRARTRRGATFQ</sequence>
<feature type="region of interest" description="Disordered" evidence="1">
    <location>
        <begin position="109"/>
        <end position="131"/>
    </location>
</feature>
<evidence type="ECO:0000313" key="3">
    <source>
        <dbReference type="Proteomes" id="UP001169764"/>
    </source>
</evidence>
<accession>A0ABT8Y3L0</accession>
<name>A0ABT8Y3L0_9SPHN</name>
<keyword evidence="3" id="KW-1185">Reference proteome</keyword>
<dbReference type="EMBL" id="JAUOTP010000001">
    <property type="protein sequence ID" value="MDO6412898.1"/>
    <property type="molecule type" value="Genomic_DNA"/>
</dbReference>
<proteinExistence type="predicted"/>
<reference evidence="2" key="1">
    <citation type="submission" date="2023-07" db="EMBL/GenBank/DDBJ databases">
        <authorList>
            <person name="Kim M."/>
        </authorList>
    </citation>
    <scope>NUCLEOTIDE SEQUENCE</scope>
    <source>
        <strain evidence="2">BIUV-7</strain>
    </source>
</reference>
<feature type="compositionally biased region" description="Basic residues" evidence="1">
    <location>
        <begin position="122"/>
        <end position="131"/>
    </location>
</feature>
<evidence type="ECO:0000256" key="1">
    <source>
        <dbReference type="SAM" id="MobiDB-lite"/>
    </source>
</evidence>
<gene>
    <name evidence="2" type="ORF">Q4F19_00740</name>
</gene>
<dbReference type="Proteomes" id="UP001169764">
    <property type="component" value="Unassembled WGS sequence"/>
</dbReference>
<dbReference type="RefSeq" id="WP_303539230.1">
    <property type="nucleotide sequence ID" value="NZ_JAUOTP010000001.1"/>
</dbReference>